<dbReference type="Gene3D" id="3.40.50.12780">
    <property type="entry name" value="N-terminal domain of ligase-like"/>
    <property type="match status" value="1"/>
</dbReference>
<comment type="caution">
    <text evidence="6">The sequence shown here is derived from an EMBL/GenBank/DDBJ whole genome shotgun (WGS) entry which is preliminary data.</text>
</comment>
<evidence type="ECO:0000256" key="1">
    <source>
        <dbReference type="ARBA" id="ARBA00006432"/>
    </source>
</evidence>
<dbReference type="EMBL" id="JANCYU010000006">
    <property type="protein sequence ID" value="KAK4522519.1"/>
    <property type="molecule type" value="Genomic_DNA"/>
</dbReference>
<organism evidence="6 7">
    <name type="scientific">Galdieria yellowstonensis</name>
    <dbReference type="NCBI Taxonomy" id="3028027"/>
    <lineage>
        <taxon>Eukaryota</taxon>
        <taxon>Rhodophyta</taxon>
        <taxon>Bangiophyceae</taxon>
        <taxon>Galdieriales</taxon>
        <taxon>Galdieriaceae</taxon>
        <taxon>Galdieria</taxon>
    </lineage>
</organism>
<dbReference type="InterPro" id="IPR025110">
    <property type="entry name" value="AMP-bd_C"/>
</dbReference>
<feature type="compositionally biased region" description="Polar residues" evidence="3">
    <location>
        <begin position="561"/>
        <end position="574"/>
    </location>
</feature>
<dbReference type="Proteomes" id="UP001300502">
    <property type="component" value="Unassembled WGS sequence"/>
</dbReference>
<accession>A0AAV9I3B3</accession>
<evidence type="ECO:0000259" key="5">
    <source>
        <dbReference type="Pfam" id="PF13193"/>
    </source>
</evidence>
<dbReference type="InterPro" id="IPR020845">
    <property type="entry name" value="AMP-binding_CS"/>
</dbReference>
<dbReference type="GO" id="GO:0016878">
    <property type="term" value="F:acid-thiol ligase activity"/>
    <property type="evidence" value="ECO:0007669"/>
    <property type="project" value="UniProtKB-ARBA"/>
</dbReference>
<gene>
    <name evidence="6" type="ORF">GAYE_PCTG10G0409</name>
</gene>
<feature type="domain" description="AMP-binding enzyme C-terminal" evidence="5">
    <location>
        <begin position="469"/>
        <end position="544"/>
    </location>
</feature>
<dbReference type="Pfam" id="PF13193">
    <property type="entry name" value="AMP-binding_C"/>
    <property type="match status" value="1"/>
</dbReference>
<dbReference type="PANTHER" id="PTHR43767:SF1">
    <property type="entry name" value="NONRIBOSOMAL PEPTIDE SYNTHASE PES1 (EUROFUNG)-RELATED"/>
    <property type="match status" value="1"/>
</dbReference>
<proteinExistence type="inferred from homology"/>
<comment type="similarity">
    <text evidence="1">Belongs to the ATP-dependent AMP-binding enzyme family.</text>
</comment>
<dbReference type="AlphaFoldDB" id="A0AAV9I3B3"/>
<dbReference type="InterPro" id="IPR000873">
    <property type="entry name" value="AMP-dep_synth/lig_dom"/>
</dbReference>
<dbReference type="PANTHER" id="PTHR43767">
    <property type="entry name" value="LONG-CHAIN-FATTY-ACID--COA LIGASE"/>
    <property type="match status" value="1"/>
</dbReference>
<feature type="domain" description="AMP-dependent synthetase/ligase" evidence="4">
    <location>
        <begin position="33"/>
        <end position="419"/>
    </location>
</feature>
<dbReference type="Gene3D" id="3.30.300.30">
    <property type="match status" value="1"/>
</dbReference>
<name>A0AAV9I3B3_9RHOD</name>
<dbReference type="FunFam" id="3.30.300.30:FF:000008">
    <property type="entry name" value="2,3-dihydroxybenzoate-AMP ligase"/>
    <property type="match status" value="1"/>
</dbReference>
<feature type="region of interest" description="Disordered" evidence="3">
    <location>
        <begin position="553"/>
        <end position="574"/>
    </location>
</feature>
<dbReference type="SUPFAM" id="SSF56801">
    <property type="entry name" value="Acetyl-CoA synthetase-like"/>
    <property type="match status" value="1"/>
</dbReference>
<dbReference type="InterPro" id="IPR045851">
    <property type="entry name" value="AMP-bd_C_sf"/>
</dbReference>
<evidence type="ECO:0000259" key="4">
    <source>
        <dbReference type="Pfam" id="PF00501"/>
    </source>
</evidence>
<dbReference type="InterPro" id="IPR042099">
    <property type="entry name" value="ANL_N_sf"/>
</dbReference>
<dbReference type="InterPro" id="IPR050237">
    <property type="entry name" value="ATP-dep_AMP-bd_enzyme"/>
</dbReference>
<dbReference type="Pfam" id="PF00501">
    <property type="entry name" value="AMP-binding"/>
    <property type="match status" value="1"/>
</dbReference>
<keyword evidence="2" id="KW-0436">Ligase</keyword>
<reference evidence="6 7" key="1">
    <citation type="submission" date="2022-07" db="EMBL/GenBank/DDBJ databases">
        <title>Genome-wide signatures of adaptation to extreme environments.</title>
        <authorList>
            <person name="Cho C.H."/>
            <person name="Yoon H.S."/>
        </authorList>
    </citation>
    <scope>NUCLEOTIDE SEQUENCE [LARGE SCALE GENOMIC DNA]</scope>
    <source>
        <strain evidence="6 7">108.79 E11</strain>
    </source>
</reference>
<protein>
    <recommendedName>
        <fullName evidence="8">Long-chain-fatty-acid--CoA ligase</fullName>
    </recommendedName>
</protein>
<evidence type="ECO:0000256" key="3">
    <source>
        <dbReference type="SAM" id="MobiDB-lite"/>
    </source>
</evidence>
<evidence type="ECO:0000313" key="6">
    <source>
        <dbReference type="EMBL" id="KAK4522519.1"/>
    </source>
</evidence>
<dbReference type="PROSITE" id="PS00455">
    <property type="entry name" value="AMP_BINDING"/>
    <property type="match status" value="1"/>
</dbReference>
<keyword evidence="7" id="KW-1185">Reference proteome</keyword>
<evidence type="ECO:0000256" key="2">
    <source>
        <dbReference type="ARBA" id="ARBA00022598"/>
    </source>
</evidence>
<evidence type="ECO:0008006" key="8">
    <source>
        <dbReference type="Google" id="ProtNLM"/>
    </source>
</evidence>
<evidence type="ECO:0000313" key="7">
    <source>
        <dbReference type="Proteomes" id="UP001300502"/>
    </source>
</evidence>
<sequence length="574" mass="63971">MAPQYSQKPWLKEYEPNVRPNIDIKYNNALEMFQASLRRKPNSTCIGYFDDSLTYKQVDEESSALAAAFVELGLKPGGRVGIYLQNIPQWTITQLAAWKAGGIAVCLNPMLKERELIYHVKDSGLFILVCLESLYEEVVSKIRFDQVDIPVVVTTNELVYLSKRVPDMLKGVVPRKFPSCHDYSQLIKVHAGQSLPTPALRLDDTAMLTYTSGTTGVPKGACNTHRNIVFNGNLVRHWFHLDDEDIIMAPAPLFHITGSITGPAAGYASGCPVILFCRFDPSEFLRLIEHWKITYLVGAVTVFISCINHPDMKKYNVSSVVKLNSGGAPVSAATQRQVEQAFGNKLYIGYGLTESTAPCILTPFGKRGPVDNTFGSLSIGVPACNVECRIVSTENGEDVDFGVAGELLIRGPMVVSGYWRKPEETAKTFENGWLHTGDVAVMDRNGYVYIVDRIKDMIIASGYKVYPREVEDVLYSHPAVLEAAVVGVPDEYRGETVKAFVALKQGSKVTPSELIEFCKKRLAAYKYPRKVEIVDEIPKNLSGKFLRRELRDMEQRRGSRENGQLSQNKLPNKL</sequence>